<keyword evidence="2" id="KW-1185">Reference proteome</keyword>
<evidence type="ECO:0000313" key="2">
    <source>
        <dbReference type="Proteomes" id="UP001497482"/>
    </source>
</evidence>
<dbReference type="EMBL" id="OZ035839">
    <property type="protein sequence ID" value="CAL1585906.1"/>
    <property type="molecule type" value="Genomic_DNA"/>
</dbReference>
<dbReference type="AlphaFoldDB" id="A0AAV2KA01"/>
<dbReference type="Proteomes" id="UP001497482">
    <property type="component" value="Chromosome 17"/>
</dbReference>
<name>A0AAV2KA01_KNICA</name>
<accession>A0AAV2KA01</accession>
<organism evidence="1 2">
    <name type="scientific">Knipowitschia caucasica</name>
    <name type="common">Caucasian dwarf goby</name>
    <name type="synonym">Pomatoschistus caucasicus</name>
    <dbReference type="NCBI Taxonomy" id="637954"/>
    <lineage>
        <taxon>Eukaryota</taxon>
        <taxon>Metazoa</taxon>
        <taxon>Chordata</taxon>
        <taxon>Craniata</taxon>
        <taxon>Vertebrata</taxon>
        <taxon>Euteleostomi</taxon>
        <taxon>Actinopterygii</taxon>
        <taxon>Neopterygii</taxon>
        <taxon>Teleostei</taxon>
        <taxon>Neoteleostei</taxon>
        <taxon>Acanthomorphata</taxon>
        <taxon>Gobiaria</taxon>
        <taxon>Gobiiformes</taxon>
        <taxon>Gobioidei</taxon>
        <taxon>Gobiidae</taxon>
        <taxon>Gobiinae</taxon>
        <taxon>Knipowitschia</taxon>
    </lineage>
</organism>
<reference evidence="1 2" key="1">
    <citation type="submission" date="2024-04" db="EMBL/GenBank/DDBJ databases">
        <authorList>
            <person name="Waldvogel A.-M."/>
            <person name="Schoenle A."/>
        </authorList>
    </citation>
    <scope>NUCLEOTIDE SEQUENCE [LARGE SCALE GENOMIC DNA]</scope>
</reference>
<evidence type="ECO:0000313" key="1">
    <source>
        <dbReference type="EMBL" id="CAL1585906.1"/>
    </source>
</evidence>
<gene>
    <name evidence="1" type="ORF">KC01_LOCUS16072</name>
</gene>
<protein>
    <submittedName>
        <fullName evidence="1">Uncharacterized protein</fullName>
    </submittedName>
</protein>
<sequence>MTWPSVHTEVHPETEESWPLSKGLTVRLTHMIPAPLPHAVPPKLMQCPDTFGQLRAGPCPLPLTDVATALTTGSSFMGLACFDFKYLPRRRLSSLE</sequence>
<proteinExistence type="predicted"/>